<keyword evidence="3" id="KW-1185">Reference proteome</keyword>
<evidence type="ECO:0000313" key="2">
    <source>
        <dbReference type="EMBL" id="CAG5016800.1"/>
    </source>
</evidence>
<dbReference type="Proteomes" id="UP000691718">
    <property type="component" value="Unassembled WGS sequence"/>
</dbReference>
<comment type="caution">
    <text evidence="2">The sequence shown here is derived from an EMBL/GenBank/DDBJ whole genome shotgun (WGS) entry which is preliminary data.</text>
</comment>
<protein>
    <submittedName>
        <fullName evidence="2">(apollo) hypothetical protein</fullName>
    </submittedName>
</protein>
<proteinExistence type="predicted"/>
<reference evidence="2" key="1">
    <citation type="submission" date="2021-04" db="EMBL/GenBank/DDBJ databases">
        <authorList>
            <person name="Tunstrom K."/>
        </authorList>
    </citation>
    <scope>NUCLEOTIDE SEQUENCE</scope>
</reference>
<sequence length="156" mass="17892">MEAGSASESQDITVSHTETHKNTDNVSNTESIPSTSHSSSSEQRQRKRKNDESLAVLLKDINANYEKHRREIKEKETAERGIKKTSFKTVFDSMSKTAIKFPEWLQRDIKRKIFTIMFEAEDKYANYLYGSQFSYGYSTSSAQSTPRSPRHTSLPK</sequence>
<dbReference type="AlphaFoldDB" id="A0A8S3XF60"/>
<evidence type="ECO:0000313" key="3">
    <source>
        <dbReference type="Proteomes" id="UP000691718"/>
    </source>
</evidence>
<name>A0A8S3XF60_PARAO</name>
<dbReference type="OrthoDB" id="8062432at2759"/>
<organism evidence="2 3">
    <name type="scientific">Parnassius apollo</name>
    <name type="common">Apollo butterfly</name>
    <name type="synonym">Papilio apollo</name>
    <dbReference type="NCBI Taxonomy" id="110799"/>
    <lineage>
        <taxon>Eukaryota</taxon>
        <taxon>Metazoa</taxon>
        <taxon>Ecdysozoa</taxon>
        <taxon>Arthropoda</taxon>
        <taxon>Hexapoda</taxon>
        <taxon>Insecta</taxon>
        <taxon>Pterygota</taxon>
        <taxon>Neoptera</taxon>
        <taxon>Endopterygota</taxon>
        <taxon>Lepidoptera</taxon>
        <taxon>Glossata</taxon>
        <taxon>Ditrysia</taxon>
        <taxon>Papilionoidea</taxon>
        <taxon>Papilionidae</taxon>
        <taxon>Parnassiinae</taxon>
        <taxon>Parnassini</taxon>
        <taxon>Parnassius</taxon>
        <taxon>Parnassius</taxon>
    </lineage>
</organism>
<feature type="region of interest" description="Disordered" evidence="1">
    <location>
        <begin position="1"/>
        <end position="53"/>
    </location>
</feature>
<feature type="compositionally biased region" description="Low complexity" evidence="1">
    <location>
        <begin position="27"/>
        <end position="41"/>
    </location>
</feature>
<dbReference type="EMBL" id="CAJQZP010001111">
    <property type="protein sequence ID" value="CAG5016800.1"/>
    <property type="molecule type" value="Genomic_DNA"/>
</dbReference>
<accession>A0A8S3XF60</accession>
<evidence type="ECO:0000256" key="1">
    <source>
        <dbReference type="SAM" id="MobiDB-lite"/>
    </source>
</evidence>
<gene>
    <name evidence="2" type="ORF">PAPOLLO_LOCUS16569</name>
</gene>
<feature type="compositionally biased region" description="Polar residues" evidence="1">
    <location>
        <begin position="1"/>
        <end position="16"/>
    </location>
</feature>